<reference evidence="1" key="1">
    <citation type="journal article" date="2021" name="Proc. Natl. Acad. Sci. U.S.A.">
        <title>A Catalog of Tens of Thousands of Viruses from Human Metagenomes Reveals Hidden Associations with Chronic Diseases.</title>
        <authorList>
            <person name="Tisza M.J."/>
            <person name="Buck C.B."/>
        </authorList>
    </citation>
    <scope>NUCLEOTIDE SEQUENCE</scope>
    <source>
        <strain evidence="1">CtrCN24</strain>
    </source>
</reference>
<evidence type="ECO:0000313" key="1">
    <source>
        <dbReference type="EMBL" id="DAF51483.1"/>
    </source>
</evidence>
<proteinExistence type="predicted"/>
<accession>A0A8S5SKY0</accession>
<dbReference type="EMBL" id="BK032616">
    <property type="protein sequence ID" value="DAF51483.1"/>
    <property type="molecule type" value="Genomic_DNA"/>
</dbReference>
<organism evidence="1">
    <name type="scientific">Siphoviridae sp. ctrCN24</name>
    <dbReference type="NCBI Taxonomy" id="2827953"/>
    <lineage>
        <taxon>Viruses</taxon>
        <taxon>Duplodnaviria</taxon>
        <taxon>Heunggongvirae</taxon>
        <taxon>Uroviricota</taxon>
        <taxon>Caudoviricetes</taxon>
    </lineage>
</organism>
<protein>
    <submittedName>
        <fullName evidence="1">Uncharacterized protein</fullName>
    </submittedName>
</protein>
<name>A0A8S5SKY0_9CAUD</name>
<sequence length="66" mass="7788">MSRPDAQDSAGYLQTKSRRMLKTEPRLRKLTRANIFFMTPILSNGLNNQMHWRRFNGDYIRASCIL</sequence>